<sequence>MVKKFKFILYFWGAFILVLILDQWVKSLTLSGLRWQSEYFDLTYTLNTGIAFSMLSFLEHYLKYLHLILIISLFIYLFWQKTFLRTHSLAFGMMLGAGVSNLLDRFMYGGVVDMFFWHKWFNFAIFNVADVIINLSVILILTQEIFIKKKEKNDRMD</sequence>
<dbReference type="GO" id="GO:0005886">
    <property type="term" value="C:plasma membrane"/>
    <property type="evidence" value="ECO:0007669"/>
    <property type="project" value="UniProtKB-SubCell"/>
</dbReference>
<keyword evidence="8 9" id="KW-0472">Membrane</keyword>
<comment type="function">
    <text evidence="9 10">This protein specifically catalyzes the removal of signal peptides from prolipoproteins.</text>
</comment>
<dbReference type="PRINTS" id="PR00781">
    <property type="entry name" value="LIPOSIGPTASE"/>
</dbReference>
<accession>A0A424Z2Z4</accession>
<dbReference type="STRING" id="1813019.A2J15_02045"/>
<comment type="catalytic activity">
    <reaction evidence="9 10">
        <text>Release of signal peptides from bacterial membrane prolipoproteins. Hydrolyzes -Xaa-Yaa-Zaa-|-(S,diacylglyceryl)Cys-, in which Xaa is hydrophobic (preferably Leu), and Yaa (Ala or Ser) and Zaa (Gly or Ala) have small, neutral side chains.</text>
        <dbReference type="EC" id="3.4.23.36"/>
    </reaction>
</comment>
<evidence type="ECO:0000256" key="8">
    <source>
        <dbReference type="ARBA" id="ARBA00023136"/>
    </source>
</evidence>
<evidence type="ECO:0000256" key="1">
    <source>
        <dbReference type="ARBA" id="ARBA00006139"/>
    </source>
</evidence>
<feature type="active site" evidence="9">
    <location>
        <position position="130"/>
    </location>
</feature>
<evidence type="ECO:0000256" key="4">
    <source>
        <dbReference type="ARBA" id="ARBA00022692"/>
    </source>
</evidence>
<evidence type="ECO:0000256" key="2">
    <source>
        <dbReference type="ARBA" id="ARBA00022475"/>
    </source>
</evidence>
<dbReference type="PANTHER" id="PTHR33695">
    <property type="entry name" value="LIPOPROTEIN SIGNAL PEPTIDASE"/>
    <property type="match status" value="1"/>
</dbReference>
<evidence type="ECO:0000313" key="14">
    <source>
        <dbReference type="Proteomes" id="UP000093205"/>
    </source>
</evidence>
<dbReference type="Proteomes" id="UP000286095">
    <property type="component" value="Unassembled WGS sequence"/>
</dbReference>
<feature type="transmembrane region" description="Helical" evidence="9">
    <location>
        <begin position="61"/>
        <end position="79"/>
    </location>
</feature>
<protein>
    <recommendedName>
        <fullName evidence="9">Lipoprotein signal peptidase</fullName>
        <ecNumber evidence="9">3.4.23.36</ecNumber>
    </recommendedName>
    <alternativeName>
        <fullName evidence="9">Prolipoprotein signal peptidase</fullName>
    </alternativeName>
    <alternativeName>
        <fullName evidence="9">Signal peptidase II</fullName>
        <shortName evidence="9">SPase II</shortName>
    </alternativeName>
</protein>
<reference evidence="14 15" key="1">
    <citation type="submission" date="2018-08" db="EMBL/GenBank/DDBJ databases">
        <title>Survival mechanisms of Campylobacter hepaticus identified by genomic analysis and comparative transcriptomic analysis of in vivo and in vitro derived bacteria.</title>
        <authorList>
            <person name="Van T.T.H."/>
            <person name="Moore R.J."/>
        </authorList>
    </citation>
    <scope>NUCLEOTIDE SEQUENCE [LARGE SCALE GENOMIC DNA]</scope>
    <source>
        <strain evidence="13 15">54L</strain>
        <strain evidence="12 14">HV10</strain>
    </source>
</reference>
<keyword evidence="4 9" id="KW-0812">Transmembrane</keyword>
<evidence type="ECO:0000256" key="7">
    <source>
        <dbReference type="ARBA" id="ARBA00022989"/>
    </source>
</evidence>
<dbReference type="Pfam" id="PF01252">
    <property type="entry name" value="Peptidase_A8"/>
    <property type="match status" value="1"/>
</dbReference>
<evidence type="ECO:0000256" key="11">
    <source>
        <dbReference type="RuleBase" id="RU004181"/>
    </source>
</evidence>
<evidence type="ECO:0000256" key="3">
    <source>
        <dbReference type="ARBA" id="ARBA00022670"/>
    </source>
</evidence>
<dbReference type="GO" id="GO:0006508">
    <property type="term" value="P:proteolysis"/>
    <property type="evidence" value="ECO:0007669"/>
    <property type="project" value="UniProtKB-KW"/>
</dbReference>
<dbReference type="KEGG" id="chw:A2J15_007315"/>
<keyword evidence="14" id="KW-1185">Reference proteome</keyword>
<dbReference type="GeneID" id="44005338"/>
<dbReference type="InterPro" id="IPR001872">
    <property type="entry name" value="Peptidase_A8"/>
</dbReference>
<comment type="similarity">
    <text evidence="1 9 11">Belongs to the peptidase A8 family.</text>
</comment>
<dbReference type="Proteomes" id="UP000093205">
    <property type="component" value="Chromosome"/>
</dbReference>
<organism evidence="13 15">
    <name type="scientific">Campylobacter hepaticus</name>
    <dbReference type="NCBI Taxonomy" id="1813019"/>
    <lineage>
        <taxon>Bacteria</taxon>
        <taxon>Pseudomonadati</taxon>
        <taxon>Campylobacterota</taxon>
        <taxon>Epsilonproteobacteria</taxon>
        <taxon>Campylobacterales</taxon>
        <taxon>Campylobacteraceae</taxon>
        <taxon>Campylobacter</taxon>
    </lineage>
</organism>
<dbReference type="HAMAP" id="MF_00161">
    <property type="entry name" value="LspA"/>
    <property type="match status" value="1"/>
</dbReference>
<dbReference type="AlphaFoldDB" id="A0A424Z2Z4"/>
<dbReference type="NCBIfam" id="TIGR00077">
    <property type="entry name" value="lspA"/>
    <property type="match status" value="1"/>
</dbReference>
<dbReference type="RefSeq" id="WP_066777915.1">
    <property type="nucleotide sequence ID" value="NZ_CBCSFE010000004.1"/>
</dbReference>
<dbReference type="EMBL" id="CP031611">
    <property type="protein sequence ID" value="AXP09455.1"/>
    <property type="molecule type" value="Genomic_DNA"/>
</dbReference>
<feature type="transmembrane region" description="Helical" evidence="9">
    <location>
        <begin position="123"/>
        <end position="147"/>
    </location>
</feature>
<dbReference type="GO" id="GO:0004190">
    <property type="term" value="F:aspartic-type endopeptidase activity"/>
    <property type="evidence" value="ECO:0007669"/>
    <property type="project" value="UniProtKB-UniRule"/>
</dbReference>
<feature type="transmembrane region" description="Helical" evidence="9">
    <location>
        <begin position="86"/>
        <end position="103"/>
    </location>
</feature>
<dbReference type="EMBL" id="QURW01000001">
    <property type="protein sequence ID" value="RQD88676.1"/>
    <property type="molecule type" value="Genomic_DNA"/>
</dbReference>
<gene>
    <name evidence="9" type="primary">lspA</name>
    <name evidence="12" type="ORF">A2J15_007315</name>
    <name evidence="13" type="ORF">DZD40_00290</name>
</gene>
<keyword evidence="5 9" id="KW-0064">Aspartyl protease</keyword>
<evidence type="ECO:0000256" key="6">
    <source>
        <dbReference type="ARBA" id="ARBA00022801"/>
    </source>
</evidence>
<keyword evidence="3 9" id="KW-0645">Protease</keyword>
<dbReference type="UniPathway" id="UPA00665"/>
<keyword evidence="2 9" id="KW-1003">Cell membrane</keyword>
<name>A0A424Z2Z4_9BACT</name>
<keyword evidence="7 9" id="KW-1133">Transmembrane helix</keyword>
<evidence type="ECO:0000256" key="10">
    <source>
        <dbReference type="RuleBase" id="RU000594"/>
    </source>
</evidence>
<dbReference type="OrthoDB" id="9810259at2"/>
<feature type="active site" evidence="9">
    <location>
        <position position="113"/>
    </location>
</feature>
<dbReference type="PANTHER" id="PTHR33695:SF1">
    <property type="entry name" value="LIPOPROTEIN SIGNAL PEPTIDASE"/>
    <property type="match status" value="1"/>
</dbReference>
<comment type="subcellular location">
    <subcellularLocation>
        <location evidence="9">Cell membrane</location>
        <topology evidence="9">Multi-pass membrane protein</topology>
    </subcellularLocation>
</comment>
<evidence type="ECO:0000313" key="12">
    <source>
        <dbReference type="EMBL" id="AXP09455.1"/>
    </source>
</evidence>
<feature type="transmembrane region" description="Helical" evidence="9">
    <location>
        <begin position="7"/>
        <end position="25"/>
    </location>
</feature>
<keyword evidence="13" id="KW-0449">Lipoprotein</keyword>
<keyword evidence="6 9" id="KW-0378">Hydrolase</keyword>
<proteinExistence type="inferred from homology"/>
<comment type="pathway">
    <text evidence="9">Protein modification; lipoprotein biosynthesis (signal peptide cleavage).</text>
</comment>
<dbReference type="EC" id="3.4.23.36" evidence="9"/>
<evidence type="ECO:0000256" key="9">
    <source>
        <dbReference type="HAMAP-Rule" id="MF_00161"/>
    </source>
</evidence>
<evidence type="ECO:0000256" key="5">
    <source>
        <dbReference type="ARBA" id="ARBA00022750"/>
    </source>
</evidence>
<evidence type="ECO:0000313" key="15">
    <source>
        <dbReference type="Proteomes" id="UP000286095"/>
    </source>
</evidence>
<evidence type="ECO:0000313" key="13">
    <source>
        <dbReference type="EMBL" id="RQD88676.1"/>
    </source>
</evidence>
<dbReference type="PROSITE" id="PS00855">
    <property type="entry name" value="SPASE_II"/>
    <property type="match status" value="1"/>
</dbReference>